<dbReference type="RefSeq" id="WP_109594583.1">
    <property type="nucleotide sequence ID" value="NZ_BONA01000050.1"/>
</dbReference>
<evidence type="ECO:0000313" key="1">
    <source>
        <dbReference type="EMBL" id="PWK47231.1"/>
    </source>
</evidence>
<protein>
    <submittedName>
        <fullName evidence="1">Uncharacterized protein</fullName>
    </submittedName>
</protein>
<keyword evidence="2" id="KW-1185">Reference proteome</keyword>
<sequence>MSIALITRSLVLVAWLAALLIHAGPDLRTGALAASMALVWAAPLIRDRMRSRTRRGLPGWQMKQSRPV</sequence>
<dbReference type="AlphaFoldDB" id="A0A316FEA0"/>
<proteinExistence type="predicted"/>
<gene>
    <name evidence="1" type="ORF">BC793_108346</name>
</gene>
<evidence type="ECO:0000313" key="2">
    <source>
        <dbReference type="Proteomes" id="UP000245697"/>
    </source>
</evidence>
<dbReference type="EMBL" id="QGGR01000008">
    <property type="protein sequence ID" value="PWK47231.1"/>
    <property type="molecule type" value="Genomic_DNA"/>
</dbReference>
<accession>A0A316FEA0</accession>
<organism evidence="1 2">
    <name type="scientific">Actinoplanes xinjiangensis</name>
    <dbReference type="NCBI Taxonomy" id="512350"/>
    <lineage>
        <taxon>Bacteria</taxon>
        <taxon>Bacillati</taxon>
        <taxon>Actinomycetota</taxon>
        <taxon>Actinomycetes</taxon>
        <taxon>Micromonosporales</taxon>
        <taxon>Micromonosporaceae</taxon>
        <taxon>Actinoplanes</taxon>
    </lineage>
</organism>
<name>A0A316FEA0_9ACTN</name>
<dbReference type="Proteomes" id="UP000245697">
    <property type="component" value="Unassembled WGS sequence"/>
</dbReference>
<reference evidence="1 2" key="1">
    <citation type="submission" date="2018-05" db="EMBL/GenBank/DDBJ databases">
        <title>Genomic Encyclopedia of Archaeal and Bacterial Type Strains, Phase II (KMG-II): from individual species to whole genera.</title>
        <authorList>
            <person name="Goeker M."/>
        </authorList>
    </citation>
    <scope>NUCLEOTIDE SEQUENCE [LARGE SCALE GENOMIC DNA]</scope>
    <source>
        <strain evidence="1 2">DSM 45184</strain>
    </source>
</reference>
<comment type="caution">
    <text evidence="1">The sequence shown here is derived from an EMBL/GenBank/DDBJ whole genome shotgun (WGS) entry which is preliminary data.</text>
</comment>